<dbReference type="Pfam" id="PF01184">
    <property type="entry name" value="Gpr1_Fun34_YaaH"/>
    <property type="match status" value="1"/>
</dbReference>
<dbReference type="AlphaFoldDB" id="A0A0D0VC44"/>
<dbReference type="PANTHER" id="PTHR31123">
    <property type="entry name" value="ACCUMULATION OF DYADS PROTEIN 2-RELATED"/>
    <property type="match status" value="1"/>
</dbReference>
<dbReference type="NCBIfam" id="NF038013">
    <property type="entry name" value="AceTr_1"/>
    <property type="match status" value="1"/>
</dbReference>
<feature type="transmembrane region" description="Helical" evidence="6">
    <location>
        <begin position="221"/>
        <end position="243"/>
    </location>
</feature>
<feature type="transmembrane region" description="Helical" evidence="6">
    <location>
        <begin position="249"/>
        <end position="272"/>
    </location>
</feature>
<evidence type="ECO:0000313" key="7">
    <source>
        <dbReference type="EMBL" id="KIR45101.1"/>
    </source>
</evidence>
<name>A0A0D0VC44_CRYGA</name>
<protein>
    <submittedName>
        <fullName evidence="7">Membrane protein</fullName>
    </submittedName>
</protein>
<dbReference type="OrthoDB" id="3648309at2759"/>
<keyword evidence="4 6" id="KW-1133">Transmembrane helix</keyword>
<evidence type="ECO:0000256" key="5">
    <source>
        <dbReference type="ARBA" id="ARBA00023136"/>
    </source>
</evidence>
<evidence type="ECO:0000256" key="1">
    <source>
        <dbReference type="ARBA" id="ARBA00004141"/>
    </source>
</evidence>
<feature type="transmembrane region" description="Helical" evidence="6">
    <location>
        <begin position="131"/>
        <end position="150"/>
    </location>
</feature>
<comment type="subcellular location">
    <subcellularLocation>
        <location evidence="1">Membrane</location>
        <topology evidence="1">Multi-pass membrane protein</topology>
    </subcellularLocation>
</comment>
<dbReference type="InterPro" id="IPR000791">
    <property type="entry name" value="Gpr1/Fun34/SatP-like"/>
</dbReference>
<gene>
    <name evidence="7" type="ORF">I312_05667</name>
</gene>
<dbReference type="EMBL" id="KN847991">
    <property type="protein sequence ID" value="KIR45101.1"/>
    <property type="molecule type" value="Genomic_DNA"/>
</dbReference>
<keyword evidence="3 6" id="KW-0812">Transmembrane</keyword>
<dbReference type="PANTHER" id="PTHR31123:SF1">
    <property type="entry name" value="ACCUMULATION OF DYADS PROTEIN 2-RELATED"/>
    <property type="match status" value="1"/>
</dbReference>
<dbReference type="GO" id="GO:0005886">
    <property type="term" value="C:plasma membrane"/>
    <property type="evidence" value="ECO:0007669"/>
    <property type="project" value="TreeGrafter"/>
</dbReference>
<dbReference type="GO" id="GO:0015123">
    <property type="term" value="F:acetate transmembrane transporter activity"/>
    <property type="evidence" value="ECO:0007669"/>
    <property type="project" value="TreeGrafter"/>
</dbReference>
<proteinExistence type="inferred from homology"/>
<feature type="transmembrane region" description="Helical" evidence="6">
    <location>
        <begin position="198"/>
        <end position="214"/>
    </location>
</feature>
<evidence type="ECO:0000256" key="4">
    <source>
        <dbReference type="ARBA" id="ARBA00022989"/>
    </source>
</evidence>
<accession>A0A0D0VC44</accession>
<dbReference type="InterPro" id="IPR051633">
    <property type="entry name" value="AceTr"/>
</dbReference>
<evidence type="ECO:0000256" key="6">
    <source>
        <dbReference type="SAM" id="Phobius"/>
    </source>
</evidence>
<keyword evidence="5 6" id="KW-0472">Membrane</keyword>
<evidence type="ECO:0000256" key="2">
    <source>
        <dbReference type="ARBA" id="ARBA00005587"/>
    </source>
</evidence>
<comment type="similarity">
    <text evidence="2">Belongs to the acetate uptake transporter (AceTr) (TC 2.A.96) family.</text>
</comment>
<reference evidence="7" key="1">
    <citation type="submission" date="2015-01" db="EMBL/GenBank/DDBJ databases">
        <title>The Genome Sequence of Cryptococcus gattii CA1280.</title>
        <authorList>
            <consortium name="The Broad Institute Genomics Platform"/>
            <person name="Cuomo C."/>
            <person name="Litvintseva A."/>
            <person name="Chen Y."/>
            <person name="Heitman J."/>
            <person name="Sun S."/>
            <person name="Springer D."/>
            <person name="Dromer F."/>
            <person name="Young S."/>
            <person name="Zeng Q."/>
            <person name="Gargeya S."/>
            <person name="Abouelleil A."/>
            <person name="Alvarado L."/>
            <person name="Chapman S.B."/>
            <person name="Gainer-Dewar J."/>
            <person name="Goldberg J."/>
            <person name="Griggs A."/>
            <person name="Gujja S."/>
            <person name="Hansen M."/>
            <person name="Howarth C."/>
            <person name="Imamovic A."/>
            <person name="Larimer J."/>
            <person name="Murphy C."/>
            <person name="Naylor J."/>
            <person name="Pearson M."/>
            <person name="Priest M."/>
            <person name="Roberts A."/>
            <person name="Saif S."/>
            <person name="Shea T."/>
            <person name="Sykes S."/>
            <person name="Wortman J."/>
            <person name="Nusbaum C."/>
            <person name="Birren B."/>
        </authorList>
    </citation>
    <scope>NUCLEOTIDE SEQUENCE [LARGE SCALE GENOMIC DNA]</scope>
    <source>
        <strain evidence="7">CA1280</strain>
    </source>
</reference>
<organism evidence="7">
    <name type="scientific">Cryptococcus bacillisporus CA1280</name>
    <dbReference type="NCBI Taxonomy" id="1296109"/>
    <lineage>
        <taxon>Eukaryota</taxon>
        <taxon>Fungi</taxon>
        <taxon>Dikarya</taxon>
        <taxon>Basidiomycota</taxon>
        <taxon>Agaricomycotina</taxon>
        <taxon>Tremellomycetes</taxon>
        <taxon>Tremellales</taxon>
        <taxon>Cryptococcaceae</taxon>
        <taxon>Cryptococcus</taxon>
        <taxon>Cryptococcus gattii species complex</taxon>
    </lineage>
</organism>
<sequence>MNEKVFTTVLRSFNGSSVGAKQQTSQPHFAEITSLGFSEIRPVSSHESQLSAKKAGNQGCQDGMYQGGGEMARLITPGGNALDTSQPGFPVVHRNAVIDGISCLAALRFVGTAFLLNLYTAQARGVTKPHLVLGIVLGLGGLGQNLAGILEWASGNTYGAVLFNSYGAFWLSFSTFYIPQFGVVAAYAENPAMLENALGLYLCVWGVVTILFIIASQKSSVALLCTLAVLTVDLFTLAAGHFIQGQKCFIAGGVMGIIVAILGAYIGLAGLLTDDFSPFRIPVGNLTPKDN</sequence>
<evidence type="ECO:0000256" key="3">
    <source>
        <dbReference type="ARBA" id="ARBA00022692"/>
    </source>
</evidence>
<feature type="transmembrane region" description="Helical" evidence="6">
    <location>
        <begin position="96"/>
        <end position="119"/>
    </location>
</feature>
<dbReference type="HOGENOM" id="CLU_051062_1_0_1"/>